<feature type="compositionally biased region" description="Basic residues" evidence="1">
    <location>
        <begin position="57"/>
        <end position="66"/>
    </location>
</feature>
<evidence type="ECO:0000256" key="1">
    <source>
        <dbReference type="SAM" id="MobiDB-lite"/>
    </source>
</evidence>
<dbReference type="AlphaFoldDB" id="A0A1Y1YBK2"/>
<evidence type="ECO:0000313" key="2">
    <source>
        <dbReference type="EMBL" id="ORX95367.1"/>
    </source>
</evidence>
<feature type="compositionally biased region" description="Polar residues" evidence="1">
    <location>
        <begin position="144"/>
        <end position="160"/>
    </location>
</feature>
<feature type="region of interest" description="Disordered" evidence="1">
    <location>
        <begin position="50"/>
        <end position="83"/>
    </location>
</feature>
<feature type="compositionally biased region" description="Polar residues" evidence="1">
    <location>
        <begin position="67"/>
        <end position="76"/>
    </location>
</feature>
<accession>A0A1Y1YBK2</accession>
<dbReference type="Proteomes" id="UP000193498">
    <property type="component" value="Unassembled WGS sequence"/>
</dbReference>
<gene>
    <name evidence="2" type="ORF">K493DRAFT_25220</name>
</gene>
<proteinExistence type="predicted"/>
<feature type="region of interest" description="Disordered" evidence="1">
    <location>
        <begin position="116"/>
        <end position="192"/>
    </location>
</feature>
<evidence type="ECO:0000313" key="3">
    <source>
        <dbReference type="Proteomes" id="UP000193498"/>
    </source>
</evidence>
<organism evidence="2 3">
    <name type="scientific">Basidiobolus meristosporus CBS 931.73</name>
    <dbReference type="NCBI Taxonomy" id="1314790"/>
    <lineage>
        <taxon>Eukaryota</taxon>
        <taxon>Fungi</taxon>
        <taxon>Fungi incertae sedis</taxon>
        <taxon>Zoopagomycota</taxon>
        <taxon>Entomophthoromycotina</taxon>
        <taxon>Basidiobolomycetes</taxon>
        <taxon>Basidiobolales</taxon>
        <taxon>Basidiobolaceae</taxon>
        <taxon>Basidiobolus</taxon>
    </lineage>
</organism>
<dbReference type="EMBL" id="MCFE01000178">
    <property type="protein sequence ID" value="ORX95367.1"/>
    <property type="molecule type" value="Genomic_DNA"/>
</dbReference>
<protein>
    <submittedName>
        <fullName evidence="2">Uncharacterized protein</fullName>
    </submittedName>
</protein>
<name>A0A1Y1YBK2_9FUNG</name>
<comment type="caution">
    <text evidence="2">The sequence shown here is derived from an EMBL/GenBank/DDBJ whole genome shotgun (WGS) entry which is preliminary data.</text>
</comment>
<sequence length="192" mass="21300">MLSTQTPTYPSRNLFSTGCSPYSPHEYSNLDLSAVVSHSPLKFKRKRSHFVEIPPKHPSRPVKRPRTSQVDTKTSISPPPPTEQELLHSTLATFRFSQGVRIFDLSSGETLKEVGENYATSKASRKAKSHNPMKDTESKKTPANGVTTTSHSKDNYSFSTPSPPSCKSFGEMEPPPSLVDNTSPRIYSMEID</sequence>
<keyword evidence="3" id="KW-1185">Reference proteome</keyword>
<dbReference type="InParanoid" id="A0A1Y1YBK2"/>
<reference evidence="2 3" key="1">
    <citation type="submission" date="2016-07" db="EMBL/GenBank/DDBJ databases">
        <title>Pervasive Adenine N6-methylation of Active Genes in Fungi.</title>
        <authorList>
            <consortium name="DOE Joint Genome Institute"/>
            <person name="Mondo S.J."/>
            <person name="Dannebaum R.O."/>
            <person name="Kuo R.C."/>
            <person name="Labutti K."/>
            <person name="Haridas S."/>
            <person name="Kuo A."/>
            <person name="Salamov A."/>
            <person name="Ahrendt S.R."/>
            <person name="Lipzen A."/>
            <person name="Sullivan W."/>
            <person name="Andreopoulos W.B."/>
            <person name="Clum A."/>
            <person name="Lindquist E."/>
            <person name="Daum C."/>
            <person name="Ramamoorthy G.K."/>
            <person name="Gryganskyi A."/>
            <person name="Culley D."/>
            <person name="Magnuson J.K."/>
            <person name="James T.Y."/>
            <person name="O'Malley M.A."/>
            <person name="Stajich J.E."/>
            <person name="Spatafora J.W."/>
            <person name="Visel A."/>
            <person name="Grigoriev I.V."/>
        </authorList>
    </citation>
    <scope>NUCLEOTIDE SEQUENCE [LARGE SCALE GENOMIC DNA]</scope>
    <source>
        <strain evidence="2 3">CBS 931.73</strain>
    </source>
</reference>